<dbReference type="GO" id="GO:0015031">
    <property type="term" value="P:protein transport"/>
    <property type="evidence" value="ECO:0007669"/>
    <property type="project" value="UniProtKB-KW"/>
</dbReference>
<feature type="compositionally biased region" description="Basic and acidic residues" evidence="7">
    <location>
        <begin position="163"/>
        <end position="182"/>
    </location>
</feature>
<dbReference type="InterPro" id="IPR005024">
    <property type="entry name" value="Snf7_fam"/>
</dbReference>
<dbReference type="GO" id="GO:0032511">
    <property type="term" value="P:late endosome to vacuole transport via multivesicular body sorting pathway"/>
    <property type="evidence" value="ECO:0007669"/>
    <property type="project" value="TreeGrafter"/>
</dbReference>
<evidence type="ECO:0000256" key="4">
    <source>
        <dbReference type="ARBA" id="ARBA00022753"/>
    </source>
</evidence>
<dbReference type="PANTHER" id="PTHR22761">
    <property type="entry name" value="CHARGED MULTIVESICULAR BODY PROTEIN"/>
    <property type="match status" value="1"/>
</dbReference>
<name>A0A7D9CX71_DEKBR</name>
<keyword evidence="3" id="KW-0813">Transport</keyword>
<reference evidence="8 9" key="1">
    <citation type="submission" date="2019-07" db="EMBL/GenBank/DDBJ databases">
        <authorList>
            <person name="Friedrich A."/>
            <person name="Schacherer J."/>
        </authorList>
    </citation>
    <scope>NUCLEOTIDE SEQUENCE [LARGE SCALE GENOMIC DNA]</scope>
</reference>
<dbReference type="Gene3D" id="1.10.287.1060">
    <property type="entry name" value="ESAT-6-like"/>
    <property type="match status" value="1"/>
</dbReference>
<dbReference type="GO" id="GO:0000815">
    <property type="term" value="C:ESCRT III complex"/>
    <property type="evidence" value="ECO:0007669"/>
    <property type="project" value="TreeGrafter"/>
</dbReference>
<evidence type="ECO:0000256" key="6">
    <source>
        <dbReference type="ARBA" id="ARBA00023136"/>
    </source>
</evidence>
<accession>A0A7D9CX71</accession>
<dbReference type="GO" id="GO:0005771">
    <property type="term" value="C:multivesicular body"/>
    <property type="evidence" value="ECO:0007669"/>
    <property type="project" value="TreeGrafter"/>
</dbReference>
<dbReference type="PANTHER" id="PTHR22761:SF5">
    <property type="entry name" value="CHARGED MULTIVESICULAR BODY PROTEIN 6"/>
    <property type="match status" value="1"/>
</dbReference>
<dbReference type="AlphaFoldDB" id="A0A7D9CX71"/>
<evidence type="ECO:0000256" key="5">
    <source>
        <dbReference type="ARBA" id="ARBA00022927"/>
    </source>
</evidence>
<evidence type="ECO:0000313" key="9">
    <source>
        <dbReference type="Proteomes" id="UP000478008"/>
    </source>
</evidence>
<dbReference type="EMBL" id="CABFWN010000002">
    <property type="protein sequence ID" value="VUG17393.1"/>
    <property type="molecule type" value="Genomic_DNA"/>
</dbReference>
<keyword evidence="4" id="KW-0967">Endosome</keyword>
<sequence>MGNNVSSGRKAPKITSQDKAVLQLKIQRDKLRKTSIKVQTVIKRENEIARQCVRKGDKRRALLALKKRKYQENLLDTVGKQSDSLETLINTIEFKLIEKDVVYGLQEGNKVLKQLNTELSVDKVDKIMDETAEGVSYQEELSERLGELMPRALDAEVDEELERMEREEAEKTEERSKNEAAKLGELPAAPSGELIDGGRKKEKEKREKGEKPQAVPA</sequence>
<keyword evidence="5" id="KW-0653">Protein transport</keyword>
<dbReference type="Proteomes" id="UP000478008">
    <property type="component" value="Unassembled WGS sequence"/>
</dbReference>
<comment type="similarity">
    <text evidence="2">Belongs to the SNF7 family.</text>
</comment>
<feature type="compositionally biased region" description="Basic and acidic residues" evidence="7">
    <location>
        <begin position="196"/>
        <end position="211"/>
    </location>
</feature>
<keyword evidence="9" id="KW-1185">Reference proteome</keyword>
<proteinExistence type="inferred from homology"/>
<protein>
    <submittedName>
        <fullName evidence="8">DEBR0S2_06062g1_1</fullName>
    </submittedName>
</protein>
<dbReference type="Pfam" id="PF03357">
    <property type="entry name" value="Snf7"/>
    <property type="match status" value="1"/>
</dbReference>
<comment type="subcellular location">
    <subcellularLocation>
        <location evidence="1">Endosome membrane</location>
    </subcellularLocation>
</comment>
<gene>
    <name evidence="8" type="primary">VPS20</name>
    <name evidence="8" type="ORF">DEBR0S2_06062G</name>
</gene>
<evidence type="ECO:0000256" key="3">
    <source>
        <dbReference type="ARBA" id="ARBA00022448"/>
    </source>
</evidence>
<keyword evidence="6" id="KW-0472">Membrane</keyword>
<evidence type="ECO:0000256" key="2">
    <source>
        <dbReference type="ARBA" id="ARBA00006190"/>
    </source>
</evidence>
<organism evidence="8 9">
    <name type="scientific">Dekkera bruxellensis</name>
    <name type="common">Brettanomyces custersii</name>
    <dbReference type="NCBI Taxonomy" id="5007"/>
    <lineage>
        <taxon>Eukaryota</taxon>
        <taxon>Fungi</taxon>
        <taxon>Dikarya</taxon>
        <taxon>Ascomycota</taxon>
        <taxon>Saccharomycotina</taxon>
        <taxon>Pichiomycetes</taxon>
        <taxon>Pichiales</taxon>
        <taxon>Pichiaceae</taxon>
        <taxon>Brettanomyces</taxon>
    </lineage>
</organism>
<evidence type="ECO:0000313" key="8">
    <source>
        <dbReference type="EMBL" id="VUG17393.1"/>
    </source>
</evidence>
<dbReference type="GO" id="GO:0006900">
    <property type="term" value="P:vesicle budding from membrane"/>
    <property type="evidence" value="ECO:0007669"/>
    <property type="project" value="TreeGrafter"/>
</dbReference>
<feature type="region of interest" description="Disordered" evidence="7">
    <location>
        <begin position="150"/>
        <end position="217"/>
    </location>
</feature>
<evidence type="ECO:0000256" key="7">
    <source>
        <dbReference type="SAM" id="MobiDB-lite"/>
    </source>
</evidence>
<evidence type="ECO:0000256" key="1">
    <source>
        <dbReference type="ARBA" id="ARBA00004608"/>
    </source>
</evidence>